<proteinExistence type="predicted"/>
<accession>A0ABU0J2B1</accession>
<reference evidence="1 2" key="1">
    <citation type="submission" date="2023-07" db="EMBL/GenBank/DDBJ databases">
        <title>Genomic Encyclopedia of Type Strains, Phase IV (KMG-IV): sequencing the most valuable type-strain genomes for metagenomic binning, comparative biology and taxonomic classification.</title>
        <authorList>
            <person name="Goeker M."/>
        </authorList>
    </citation>
    <scope>NUCLEOTIDE SEQUENCE [LARGE SCALE GENOMIC DNA]</scope>
    <source>
        <strain evidence="1 2">DSM 19619</strain>
    </source>
</reference>
<name>A0ABU0J2B1_9HYPH</name>
<evidence type="ECO:0000313" key="2">
    <source>
        <dbReference type="Proteomes" id="UP001242480"/>
    </source>
</evidence>
<organism evidence="1 2">
    <name type="scientific">Labrys wisconsinensis</name>
    <dbReference type="NCBI Taxonomy" id="425677"/>
    <lineage>
        <taxon>Bacteria</taxon>
        <taxon>Pseudomonadati</taxon>
        <taxon>Pseudomonadota</taxon>
        <taxon>Alphaproteobacteria</taxon>
        <taxon>Hyphomicrobiales</taxon>
        <taxon>Xanthobacteraceae</taxon>
        <taxon>Labrys</taxon>
    </lineage>
</organism>
<comment type="caution">
    <text evidence="1">The sequence shown here is derived from an EMBL/GenBank/DDBJ whole genome shotgun (WGS) entry which is preliminary data.</text>
</comment>
<gene>
    <name evidence="1" type="ORF">QO011_000696</name>
</gene>
<dbReference type="RefSeq" id="WP_307267714.1">
    <property type="nucleotide sequence ID" value="NZ_JAUSVX010000001.1"/>
</dbReference>
<sequence>MTTPSVTTKGQVDEIAVQALSPAPIEPLAAEPTGTIDGFIGFLAGKTGRVLTIDEIGEIVAAGWAAER</sequence>
<keyword evidence="2" id="KW-1185">Reference proteome</keyword>
<dbReference type="EMBL" id="JAUSVX010000001">
    <property type="protein sequence ID" value="MDQ0467701.1"/>
    <property type="molecule type" value="Genomic_DNA"/>
</dbReference>
<protein>
    <submittedName>
        <fullName evidence="1">Uncharacterized protein</fullName>
    </submittedName>
</protein>
<evidence type="ECO:0000313" key="1">
    <source>
        <dbReference type="EMBL" id="MDQ0467701.1"/>
    </source>
</evidence>
<dbReference type="Proteomes" id="UP001242480">
    <property type="component" value="Unassembled WGS sequence"/>
</dbReference>